<proteinExistence type="predicted"/>
<keyword evidence="2" id="KW-0808">Transferase</keyword>
<feature type="domain" description="GST N-terminal" evidence="1">
    <location>
        <begin position="1"/>
        <end position="80"/>
    </location>
</feature>
<evidence type="ECO:0000313" key="2">
    <source>
        <dbReference type="EMBL" id="TCP95085.1"/>
    </source>
</evidence>
<dbReference type="PANTHER" id="PTHR43968:SF6">
    <property type="entry name" value="GLUTATHIONE S-TRANSFERASE OMEGA"/>
    <property type="match status" value="1"/>
</dbReference>
<dbReference type="PANTHER" id="PTHR43968">
    <property type="match status" value="1"/>
</dbReference>
<protein>
    <submittedName>
        <fullName evidence="2">Glutathione S-transferase</fullName>
    </submittedName>
</protein>
<dbReference type="InterPro" id="IPR036249">
    <property type="entry name" value="Thioredoxin-like_sf"/>
</dbReference>
<dbReference type="PROSITE" id="PS50404">
    <property type="entry name" value="GST_NTER"/>
    <property type="match status" value="1"/>
</dbReference>
<evidence type="ECO:0000313" key="3">
    <source>
        <dbReference type="Proteomes" id="UP000295763"/>
    </source>
</evidence>
<accession>A0A4R2SZT6</accession>
<dbReference type="Gene3D" id="1.20.1050.10">
    <property type="match status" value="1"/>
</dbReference>
<gene>
    <name evidence="2" type="ORF">EDC44_11135</name>
</gene>
<dbReference type="RefSeq" id="WP_131976645.1">
    <property type="nucleotide sequence ID" value="NZ_SLYB01000011.1"/>
</dbReference>
<sequence>MKLWSSTMSPFVRKVSVTIVHHNLQSQIEVLNTKAADPNAPHNQDNPLGRIPALQLQNGEWLFGSLVISEYLDSIGENSTLFPQNESKFKALGLHSLVDGIMENTMPMAVERMMRPESEWWNSRHQQLIERNQRSFRYLAERLSTIGEDLNIGTITLTALIDWYAFRENVIGYSLNDIAPELVQWAEKMNEKYTALSATKPC</sequence>
<organism evidence="2 3">
    <name type="scientific">Cricetibacter osteomyelitidis</name>
    <dbReference type="NCBI Taxonomy" id="1521931"/>
    <lineage>
        <taxon>Bacteria</taxon>
        <taxon>Pseudomonadati</taxon>
        <taxon>Pseudomonadota</taxon>
        <taxon>Gammaproteobacteria</taxon>
        <taxon>Pasteurellales</taxon>
        <taxon>Pasteurellaceae</taxon>
        <taxon>Cricetibacter</taxon>
    </lineage>
</organism>
<reference evidence="2 3" key="1">
    <citation type="submission" date="2019-03" db="EMBL/GenBank/DDBJ databases">
        <title>Genomic Encyclopedia of Type Strains, Phase IV (KMG-IV): sequencing the most valuable type-strain genomes for metagenomic binning, comparative biology and taxonomic classification.</title>
        <authorList>
            <person name="Goeker M."/>
        </authorList>
    </citation>
    <scope>NUCLEOTIDE SEQUENCE [LARGE SCALE GENOMIC DNA]</scope>
    <source>
        <strain evidence="2 3">DSM 28404</strain>
    </source>
</reference>
<evidence type="ECO:0000259" key="1">
    <source>
        <dbReference type="PROSITE" id="PS50404"/>
    </source>
</evidence>
<dbReference type="GO" id="GO:0016740">
    <property type="term" value="F:transferase activity"/>
    <property type="evidence" value="ECO:0007669"/>
    <property type="project" value="UniProtKB-KW"/>
</dbReference>
<dbReference type="Pfam" id="PF13409">
    <property type="entry name" value="GST_N_2"/>
    <property type="match status" value="1"/>
</dbReference>
<dbReference type="GO" id="GO:0005737">
    <property type="term" value="C:cytoplasm"/>
    <property type="evidence" value="ECO:0007669"/>
    <property type="project" value="TreeGrafter"/>
</dbReference>
<dbReference type="SUPFAM" id="SSF52833">
    <property type="entry name" value="Thioredoxin-like"/>
    <property type="match status" value="1"/>
</dbReference>
<name>A0A4R2SZT6_9PAST</name>
<dbReference type="Gene3D" id="3.40.30.10">
    <property type="entry name" value="Glutaredoxin"/>
    <property type="match status" value="1"/>
</dbReference>
<dbReference type="AlphaFoldDB" id="A0A4R2SZT6"/>
<dbReference type="InterPro" id="IPR004045">
    <property type="entry name" value="Glutathione_S-Trfase_N"/>
</dbReference>
<dbReference type="EMBL" id="SLYB01000011">
    <property type="protein sequence ID" value="TCP95085.1"/>
    <property type="molecule type" value="Genomic_DNA"/>
</dbReference>
<comment type="caution">
    <text evidence="2">The sequence shown here is derived from an EMBL/GenBank/DDBJ whole genome shotgun (WGS) entry which is preliminary data.</text>
</comment>
<dbReference type="InterPro" id="IPR050983">
    <property type="entry name" value="GST_Omega/HSP26"/>
</dbReference>
<keyword evidence="3" id="KW-1185">Reference proteome</keyword>
<dbReference type="OrthoDB" id="8634103at2"/>
<dbReference type="Proteomes" id="UP000295763">
    <property type="component" value="Unassembled WGS sequence"/>
</dbReference>